<name>A0A0F9T4Q8_9ZZZZ</name>
<gene>
    <name evidence="1" type="ORF">LCGC14_0436560</name>
</gene>
<proteinExistence type="predicted"/>
<sequence>MNNGTNETAHLWSDADVTASQSDIIDAANGAWNSDNTKFKRFESSDVSTWLAPFFIDGAQVGWLRSDAAVVRMAPPQSSPGRFGDVIPTHVDGYGVIVDDADGPSMTLAEAKDALGTDGLAWTVGGHVS</sequence>
<organism evidence="1">
    <name type="scientific">marine sediment metagenome</name>
    <dbReference type="NCBI Taxonomy" id="412755"/>
    <lineage>
        <taxon>unclassified sequences</taxon>
        <taxon>metagenomes</taxon>
        <taxon>ecological metagenomes</taxon>
    </lineage>
</organism>
<comment type="caution">
    <text evidence="1">The sequence shown here is derived from an EMBL/GenBank/DDBJ whole genome shotgun (WGS) entry which is preliminary data.</text>
</comment>
<dbReference type="EMBL" id="LAZR01000417">
    <property type="protein sequence ID" value="KKN69832.1"/>
    <property type="molecule type" value="Genomic_DNA"/>
</dbReference>
<evidence type="ECO:0000313" key="1">
    <source>
        <dbReference type="EMBL" id="KKN69832.1"/>
    </source>
</evidence>
<accession>A0A0F9T4Q8</accession>
<reference evidence="1" key="1">
    <citation type="journal article" date="2015" name="Nature">
        <title>Complex archaea that bridge the gap between prokaryotes and eukaryotes.</title>
        <authorList>
            <person name="Spang A."/>
            <person name="Saw J.H."/>
            <person name="Jorgensen S.L."/>
            <person name="Zaremba-Niedzwiedzka K."/>
            <person name="Martijn J."/>
            <person name="Lind A.E."/>
            <person name="van Eijk R."/>
            <person name="Schleper C."/>
            <person name="Guy L."/>
            <person name="Ettema T.J."/>
        </authorList>
    </citation>
    <scope>NUCLEOTIDE SEQUENCE</scope>
</reference>
<protein>
    <submittedName>
        <fullName evidence="1">Uncharacterized protein</fullName>
    </submittedName>
</protein>
<dbReference type="AlphaFoldDB" id="A0A0F9T4Q8"/>